<dbReference type="Pfam" id="PF15569">
    <property type="entry name" value="Imm40"/>
    <property type="match status" value="1"/>
</dbReference>
<name>A0A1M5YXE3_9BACT</name>
<dbReference type="Proteomes" id="UP000184139">
    <property type="component" value="Unassembled WGS sequence"/>
</dbReference>
<reference evidence="2 3" key="1">
    <citation type="submission" date="2016-11" db="EMBL/GenBank/DDBJ databases">
        <authorList>
            <person name="Jaros S."/>
            <person name="Januszkiewicz K."/>
            <person name="Wedrychowicz H."/>
        </authorList>
    </citation>
    <scope>NUCLEOTIDE SEQUENCE [LARGE SCALE GENOMIC DNA]</scope>
    <source>
        <strain evidence="2 3">DSM 9705</strain>
    </source>
</reference>
<dbReference type="EMBL" id="FQXS01000089">
    <property type="protein sequence ID" value="SHI16580.1"/>
    <property type="molecule type" value="Genomic_DNA"/>
</dbReference>
<dbReference type="AlphaFoldDB" id="A0A1M5YXE3"/>
<proteinExistence type="predicted"/>
<evidence type="ECO:0000313" key="2">
    <source>
        <dbReference type="EMBL" id="SHI16580.1"/>
    </source>
</evidence>
<gene>
    <name evidence="2" type="ORF">SAMN02745124_04532</name>
</gene>
<evidence type="ECO:0000313" key="3">
    <source>
        <dbReference type="Proteomes" id="UP000184139"/>
    </source>
</evidence>
<protein>
    <submittedName>
        <fullName evidence="2">Immunity protein 40</fullName>
    </submittedName>
</protein>
<evidence type="ECO:0000259" key="1">
    <source>
        <dbReference type="Pfam" id="PF15569"/>
    </source>
</evidence>
<sequence length="120" mass="13850">MNWSENIKLILSSGFSLENIGVNNWALDNKQALEVLDEFERQGIAVLGGDVYEIVDGIPESNYDNWYCEQYDDEPFLDFSKRSIAKAREYINNYKQSSSKSVMYTIVAEELQDQRGYEEG</sequence>
<accession>A0A1M5YXE3</accession>
<organism evidence="2 3">
    <name type="scientific">Desulfofustis glycolicus DSM 9705</name>
    <dbReference type="NCBI Taxonomy" id="1121409"/>
    <lineage>
        <taxon>Bacteria</taxon>
        <taxon>Pseudomonadati</taxon>
        <taxon>Thermodesulfobacteriota</taxon>
        <taxon>Desulfobulbia</taxon>
        <taxon>Desulfobulbales</taxon>
        <taxon>Desulfocapsaceae</taxon>
        <taxon>Desulfofustis</taxon>
    </lineage>
</organism>
<feature type="domain" description="Immunity protein 40" evidence="1">
    <location>
        <begin position="16"/>
        <end position="107"/>
    </location>
</feature>
<keyword evidence="3" id="KW-1185">Reference proteome</keyword>
<dbReference type="InterPro" id="IPR029080">
    <property type="entry name" value="Imm40"/>
</dbReference>